<organism evidence="2 3">
    <name type="scientific">Niabella ginsengisoli</name>
    <dbReference type="NCBI Taxonomy" id="522298"/>
    <lineage>
        <taxon>Bacteria</taxon>
        <taxon>Pseudomonadati</taxon>
        <taxon>Bacteroidota</taxon>
        <taxon>Chitinophagia</taxon>
        <taxon>Chitinophagales</taxon>
        <taxon>Chitinophagaceae</taxon>
        <taxon>Niabella</taxon>
    </lineage>
</organism>
<name>A0ABS9SNP7_9BACT</name>
<gene>
    <name evidence="2" type="ORF">MKP09_19825</name>
</gene>
<protein>
    <submittedName>
        <fullName evidence="2">TPM domain-containing protein</fullName>
    </submittedName>
</protein>
<evidence type="ECO:0000313" key="2">
    <source>
        <dbReference type="EMBL" id="MCH5600000.1"/>
    </source>
</evidence>
<accession>A0ABS9SNP7</accession>
<evidence type="ECO:0000313" key="3">
    <source>
        <dbReference type="Proteomes" id="UP001202248"/>
    </source>
</evidence>
<dbReference type="Proteomes" id="UP001202248">
    <property type="component" value="Unassembled WGS sequence"/>
</dbReference>
<dbReference type="InterPro" id="IPR007621">
    <property type="entry name" value="TPM_dom"/>
</dbReference>
<dbReference type="RefSeq" id="WP_240832018.1">
    <property type="nucleotide sequence ID" value="NZ_JAKWBL010000004.1"/>
</dbReference>
<comment type="caution">
    <text evidence="2">The sequence shown here is derived from an EMBL/GenBank/DDBJ whole genome shotgun (WGS) entry which is preliminary data.</text>
</comment>
<feature type="domain" description="TPM" evidence="1">
    <location>
        <begin position="3"/>
        <end position="111"/>
    </location>
</feature>
<keyword evidence="3" id="KW-1185">Reference proteome</keyword>
<reference evidence="2 3" key="1">
    <citation type="submission" date="2022-02" db="EMBL/GenBank/DDBJ databases">
        <authorList>
            <person name="Min J."/>
        </authorList>
    </citation>
    <scope>NUCLEOTIDE SEQUENCE [LARGE SCALE GENOMIC DNA]</scope>
    <source>
        <strain evidence="2 3">GR10-1</strain>
    </source>
</reference>
<evidence type="ECO:0000259" key="1">
    <source>
        <dbReference type="Pfam" id="PF04536"/>
    </source>
</evidence>
<proteinExistence type="predicted"/>
<dbReference type="Gene3D" id="3.10.310.50">
    <property type="match status" value="1"/>
</dbReference>
<dbReference type="Pfam" id="PF04536">
    <property type="entry name" value="TPM_phosphatase"/>
    <property type="match status" value="1"/>
</dbReference>
<sequence>MDSLVRNFEKSNLIPIKIVTIKDPSITAENFDQANKALLDEWSAVHGKSDKCMTISISKNLRRIRIDYGPFVTKLLSDTESSEIIESQFKPSFKEAQYYTGTFNGVTTLMNKIRKNIKF</sequence>
<dbReference type="EMBL" id="JAKWBL010000004">
    <property type="protein sequence ID" value="MCH5600000.1"/>
    <property type="molecule type" value="Genomic_DNA"/>
</dbReference>